<sequence length="243" mass="26296">MAVIWEHKWKILLGVALAITAIIWLLLRSYPAGSLADDAMAGEWSDVKDENGAIRFIAEGEPLGHVMYYPGGLVRPESYSYLASQLAEAGVETWVIPMPLNLAVLGISRGEQALGLIGGSPVVIGGHSLGGAMAARFAKDHEDQLDGVFFHGAYPDEGGRLDGTSLSVLSIQMEEDRVLNSESYEEGLGYMPDAFFEEWIEGGNHASFGDYGPQRGDGEATISHEEAVEQIVDLTVDWLESLQ</sequence>
<dbReference type="RefSeq" id="WP_013171356.1">
    <property type="nucleotide sequence ID" value="NC_014219.1"/>
</dbReference>
<organism evidence="2 3">
    <name type="scientific">Bacillus selenitireducens (strain ATCC 700615 / DSM 15326 / MLS10)</name>
    <dbReference type="NCBI Taxonomy" id="439292"/>
    <lineage>
        <taxon>Bacteria</taxon>
        <taxon>Bacillati</taxon>
        <taxon>Bacillota</taxon>
        <taxon>Bacilli</taxon>
        <taxon>Bacillales</taxon>
        <taxon>Bacillaceae</taxon>
        <taxon>Salisediminibacterium</taxon>
    </lineage>
</organism>
<dbReference type="OrthoDB" id="9780932at2"/>
<dbReference type="InterPro" id="IPR029058">
    <property type="entry name" value="AB_hydrolase_fold"/>
</dbReference>
<gene>
    <name evidence="2" type="ordered locus">Bsel_0387</name>
</gene>
<dbReference type="GO" id="GO:0016787">
    <property type="term" value="F:hydrolase activity"/>
    <property type="evidence" value="ECO:0007669"/>
    <property type="project" value="InterPro"/>
</dbReference>
<dbReference type="Proteomes" id="UP000000271">
    <property type="component" value="Chromosome"/>
</dbReference>
<dbReference type="KEGG" id="bse:Bsel_0387"/>
<proteinExistence type="predicted"/>
<dbReference type="InterPro" id="IPR029059">
    <property type="entry name" value="AB_hydrolase_5"/>
</dbReference>
<evidence type="ECO:0000313" key="2">
    <source>
        <dbReference type="EMBL" id="ADH97927.1"/>
    </source>
</evidence>
<dbReference type="EMBL" id="CP001791">
    <property type="protein sequence ID" value="ADH97927.1"/>
    <property type="molecule type" value="Genomic_DNA"/>
</dbReference>
<keyword evidence="3" id="KW-1185">Reference proteome</keyword>
<reference evidence="2" key="1">
    <citation type="submission" date="2009-10" db="EMBL/GenBank/DDBJ databases">
        <title>Complete sequence of Bacillus selenitireducens MLS10.</title>
        <authorList>
            <consortium name="US DOE Joint Genome Institute"/>
            <person name="Lucas S."/>
            <person name="Copeland A."/>
            <person name="Lapidus A."/>
            <person name="Glavina del Rio T."/>
            <person name="Dalin E."/>
            <person name="Tice H."/>
            <person name="Bruce D."/>
            <person name="Goodwin L."/>
            <person name="Pitluck S."/>
            <person name="Sims D."/>
            <person name="Brettin T."/>
            <person name="Detter J.C."/>
            <person name="Han C."/>
            <person name="Larimer F."/>
            <person name="Land M."/>
            <person name="Hauser L."/>
            <person name="Kyrpides N."/>
            <person name="Ovchinnikova G."/>
            <person name="Stolz J."/>
        </authorList>
    </citation>
    <scope>NUCLEOTIDE SEQUENCE [LARGE SCALE GENOMIC DNA]</scope>
    <source>
        <strain evidence="2">MLS10</strain>
    </source>
</reference>
<dbReference type="HOGENOM" id="CLU_077889_0_0_9"/>
<dbReference type="SUPFAM" id="SSF53474">
    <property type="entry name" value="alpha/beta-Hydrolases"/>
    <property type="match status" value="1"/>
</dbReference>
<dbReference type="AlphaFoldDB" id="D6XX70"/>
<protein>
    <recommendedName>
        <fullName evidence="1">Alpha/beta hydrolase fold-5 domain-containing protein</fullName>
    </recommendedName>
</protein>
<dbReference type="Gene3D" id="3.40.50.1820">
    <property type="entry name" value="alpha/beta hydrolase"/>
    <property type="match status" value="1"/>
</dbReference>
<feature type="domain" description="Alpha/beta hydrolase fold-5" evidence="1">
    <location>
        <begin position="66"/>
        <end position="227"/>
    </location>
</feature>
<evidence type="ECO:0000259" key="1">
    <source>
        <dbReference type="Pfam" id="PF12695"/>
    </source>
</evidence>
<accession>D6XX70</accession>
<dbReference type="eggNOG" id="COG0412">
    <property type="taxonomic scope" value="Bacteria"/>
</dbReference>
<dbReference type="Pfam" id="PF12695">
    <property type="entry name" value="Abhydrolase_5"/>
    <property type="match status" value="1"/>
</dbReference>
<dbReference type="STRING" id="439292.Bsel_0387"/>
<evidence type="ECO:0000313" key="3">
    <source>
        <dbReference type="Proteomes" id="UP000000271"/>
    </source>
</evidence>
<name>D6XX70_BACIE</name>